<organism evidence="4">
    <name type="scientific">mine drainage metagenome</name>
    <dbReference type="NCBI Taxonomy" id="410659"/>
    <lineage>
        <taxon>unclassified sequences</taxon>
        <taxon>metagenomes</taxon>
        <taxon>ecological metagenomes</taxon>
    </lineage>
</organism>
<evidence type="ECO:0000256" key="2">
    <source>
        <dbReference type="ARBA" id="ARBA00022448"/>
    </source>
</evidence>
<dbReference type="AlphaFoldDB" id="T1B421"/>
<dbReference type="Gene3D" id="3.40.50.300">
    <property type="entry name" value="P-loop containing nucleotide triphosphate hydrolases"/>
    <property type="match status" value="1"/>
</dbReference>
<evidence type="ECO:0000256" key="3">
    <source>
        <dbReference type="SAM" id="MobiDB-lite"/>
    </source>
</evidence>
<protein>
    <submittedName>
        <fullName evidence="4">ABC-type multidrug transport system, ATPase component</fullName>
    </submittedName>
</protein>
<reference evidence="4" key="1">
    <citation type="submission" date="2013-08" db="EMBL/GenBank/DDBJ databases">
        <authorList>
            <person name="Mendez C."/>
            <person name="Richter M."/>
            <person name="Ferrer M."/>
            <person name="Sanchez J."/>
        </authorList>
    </citation>
    <scope>NUCLEOTIDE SEQUENCE</scope>
</reference>
<name>T1B421_9ZZZZ</name>
<accession>T1B421</accession>
<comment type="caution">
    <text evidence="4">The sequence shown here is derived from an EMBL/GenBank/DDBJ whole genome shotgun (WGS) entry which is preliminary data.</text>
</comment>
<proteinExistence type="inferred from homology"/>
<dbReference type="InterPro" id="IPR027417">
    <property type="entry name" value="P-loop_NTPase"/>
</dbReference>
<feature type="region of interest" description="Disordered" evidence="3">
    <location>
        <begin position="169"/>
        <end position="197"/>
    </location>
</feature>
<evidence type="ECO:0000256" key="1">
    <source>
        <dbReference type="ARBA" id="ARBA00005417"/>
    </source>
</evidence>
<gene>
    <name evidence="4" type="ORF">B2A_07767</name>
</gene>
<sequence>SLPPLGTVVANLPSTQRRRVMLAVSLVADPPILAWDEPADLVDEEDVRRIESLIRSLSSDHLVLVGTRSTQFAAHVARRVLVLNRGALVYDGPNIEFGTLLPFRRVEVTFSQPVAPERVASALPLAFQLTVVNERVFRIRFLRTDPKAAFLLQHLLPVGRIVDFRDLPTDWAPPPPPPMDRTGTTPPNTPPFPVIRG</sequence>
<feature type="compositionally biased region" description="Pro residues" evidence="3">
    <location>
        <begin position="187"/>
        <end position="197"/>
    </location>
</feature>
<evidence type="ECO:0000313" key="4">
    <source>
        <dbReference type="EMBL" id="EQD49075.1"/>
    </source>
</evidence>
<comment type="similarity">
    <text evidence="1">Belongs to the ABC transporter superfamily.</text>
</comment>
<keyword evidence="2" id="KW-0813">Transport</keyword>
<dbReference type="PANTHER" id="PTHR43335">
    <property type="entry name" value="ABC TRANSPORTER, ATP-BINDING PROTEIN"/>
    <property type="match status" value="1"/>
</dbReference>
<dbReference type="EMBL" id="AUZZ01005577">
    <property type="protein sequence ID" value="EQD49075.1"/>
    <property type="molecule type" value="Genomic_DNA"/>
</dbReference>
<feature type="non-terminal residue" evidence="4">
    <location>
        <position position="1"/>
    </location>
</feature>
<dbReference type="SUPFAM" id="SSF52540">
    <property type="entry name" value="P-loop containing nucleoside triphosphate hydrolases"/>
    <property type="match status" value="1"/>
</dbReference>
<reference evidence="4" key="2">
    <citation type="journal article" date="2014" name="ISME J.">
        <title>Microbial stratification in low pH oxic and suboxic macroscopic growths along an acid mine drainage.</title>
        <authorList>
            <person name="Mendez-Garcia C."/>
            <person name="Mesa V."/>
            <person name="Sprenger R.R."/>
            <person name="Richter M."/>
            <person name="Diez M.S."/>
            <person name="Solano J."/>
            <person name="Bargiela R."/>
            <person name="Golyshina O.V."/>
            <person name="Manteca A."/>
            <person name="Ramos J.L."/>
            <person name="Gallego J.R."/>
            <person name="Llorente I."/>
            <person name="Martins Dos Santos V.A."/>
            <person name="Jensen O.N."/>
            <person name="Pelaez A.I."/>
            <person name="Sanchez J."/>
            <person name="Ferrer M."/>
        </authorList>
    </citation>
    <scope>NUCLEOTIDE SEQUENCE</scope>
</reference>